<accession>A0A4R5NKL7</accession>
<dbReference type="InterPro" id="IPR010315">
    <property type="entry name" value="DUF915_hydro-like"/>
</dbReference>
<dbReference type="Gene3D" id="3.40.50.1820">
    <property type="entry name" value="alpha/beta hydrolase"/>
    <property type="match status" value="1"/>
</dbReference>
<dbReference type="Proteomes" id="UP000294854">
    <property type="component" value="Unassembled WGS sequence"/>
</dbReference>
<reference evidence="1 2" key="1">
    <citation type="journal article" date="2019" name="Appl. Microbiol. Biotechnol.">
        <title>Uncovering carbohydrate metabolism through a genotype-phenotype association study of 56 lactic acid bacteria genomes.</title>
        <authorList>
            <person name="Buron-Moles G."/>
            <person name="Chailyan A."/>
            <person name="Dolejs I."/>
            <person name="Forster J."/>
            <person name="Miks M.H."/>
        </authorList>
    </citation>
    <scope>NUCLEOTIDE SEQUENCE [LARGE SCALE GENOMIC DNA]</scope>
    <source>
        <strain evidence="1 2">ATCC 49373</strain>
    </source>
</reference>
<protein>
    <recommendedName>
        <fullName evidence="3">Alpha/beta hydrolase</fullName>
    </recommendedName>
</protein>
<evidence type="ECO:0008006" key="3">
    <source>
        <dbReference type="Google" id="ProtNLM"/>
    </source>
</evidence>
<dbReference type="SUPFAM" id="SSF53474">
    <property type="entry name" value="alpha/beta-Hydrolases"/>
    <property type="match status" value="1"/>
</dbReference>
<organism evidence="1 2">
    <name type="scientific">Secundilactobacillus malefermentans</name>
    <dbReference type="NCBI Taxonomy" id="176292"/>
    <lineage>
        <taxon>Bacteria</taxon>
        <taxon>Bacillati</taxon>
        <taxon>Bacillota</taxon>
        <taxon>Bacilli</taxon>
        <taxon>Lactobacillales</taxon>
        <taxon>Lactobacillaceae</taxon>
        <taxon>Secundilactobacillus</taxon>
    </lineage>
</organism>
<dbReference type="Pfam" id="PF06028">
    <property type="entry name" value="DUF915"/>
    <property type="match status" value="1"/>
</dbReference>
<keyword evidence="2" id="KW-1185">Reference proteome</keyword>
<evidence type="ECO:0000313" key="1">
    <source>
        <dbReference type="EMBL" id="TDG75182.1"/>
    </source>
</evidence>
<dbReference type="AlphaFoldDB" id="A0A4R5NKL7"/>
<gene>
    <name evidence="1" type="ORF">C5L31_001059</name>
</gene>
<comment type="caution">
    <text evidence="1">The sequence shown here is derived from an EMBL/GenBank/DDBJ whole genome shotgun (WGS) entry which is preliminary data.</text>
</comment>
<evidence type="ECO:0000313" key="2">
    <source>
        <dbReference type="Proteomes" id="UP000294854"/>
    </source>
</evidence>
<dbReference type="EMBL" id="PUFO01000068">
    <property type="protein sequence ID" value="TDG75182.1"/>
    <property type="molecule type" value="Genomic_DNA"/>
</dbReference>
<proteinExistence type="predicted"/>
<dbReference type="RefSeq" id="WP_050899322.1">
    <property type="nucleotide sequence ID" value="NZ_CP042371.1"/>
</dbReference>
<name>A0A4R5NKL7_9LACO</name>
<dbReference type="InterPro" id="IPR029058">
    <property type="entry name" value="AB_hydrolase_fold"/>
</dbReference>
<dbReference type="STRING" id="1122149.FD44_GL000579"/>
<sequence length="304" mass="34615">MRRKIWLSLLILVVIVSIVLGINTIHLKKAKLKKTYSFNSTPTLFVHGWTGSLKSESQMVKTAEKIGVAKTELIIHVKPNGKLNYIGHYHQHVKNPIIEIVFDNNRAGEFKDAAWIKSVIKSLKNRYHIKRFNAVGHSMGSYALLYYCLLNGKNPNLPKPNKLVLIAGPYDGIINNHKLNQPQTAPLSNLWEDKPNENALLANGRPKIVHPEYRRLLRLRKNIPRNIRVLNIYGNLENGSNSDGVVTITSARSLGFLLRGRIAKYKELKVVGENAQHSKLHKNNFDVNRGLISFLWKKEKLETK</sequence>